<gene>
    <name evidence="5" type="ORF">PV662_39675</name>
</gene>
<accession>A0ABU4NSP3</accession>
<evidence type="ECO:0000256" key="1">
    <source>
        <dbReference type="ARBA" id="ARBA00023015"/>
    </source>
</evidence>
<dbReference type="PANTHER" id="PTHR11019:SF199">
    <property type="entry name" value="HTH-TYPE TRANSCRIPTIONAL REGULATOR NIMR"/>
    <property type="match status" value="1"/>
</dbReference>
<dbReference type="PROSITE" id="PS00041">
    <property type="entry name" value="HTH_ARAC_FAMILY_1"/>
    <property type="match status" value="1"/>
</dbReference>
<keyword evidence="3" id="KW-0804">Transcription</keyword>
<sequence length="251" mass="27275">MAQVTALGEGAASPILSIDHQHAHPPLQVAPHTHSEPMLLWASTASVTLRTVSHDWLVPPGHGLWIPGRVEHTGTTRHAGELCVIRFMAARCPIDWAQPTGVAVGPLLRELIRYLRAEPDAASRRHAEALLFEVLLPLPTHSIQVPIPAEPRLRTITERLIDSPGDQRQLAMWAAEVHSGVRTLSRLFLAETGLTFSQWRTRVRVRAAVGHLAAGASVKATARAVGYRKPSAFIAAFQRVTGQTPGTYGGE</sequence>
<dbReference type="PANTHER" id="PTHR11019">
    <property type="entry name" value="HTH-TYPE TRANSCRIPTIONAL REGULATOR NIMR"/>
    <property type="match status" value="1"/>
</dbReference>
<dbReference type="SUPFAM" id="SSF46689">
    <property type="entry name" value="Homeodomain-like"/>
    <property type="match status" value="1"/>
</dbReference>
<evidence type="ECO:0000259" key="4">
    <source>
        <dbReference type="PROSITE" id="PS01124"/>
    </source>
</evidence>
<organism evidence="5 6">
    <name type="scientific">Streptomyces europaeiscabiei</name>
    <dbReference type="NCBI Taxonomy" id="146819"/>
    <lineage>
        <taxon>Bacteria</taxon>
        <taxon>Bacillati</taxon>
        <taxon>Actinomycetota</taxon>
        <taxon>Actinomycetes</taxon>
        <taxon>Kitasatosporales</taxon>
        <taxon>Streptomycetaceae</taxon>
        <taxon>Streptomyces</taxon>
    </lineage>
</organism>
<proteinExistence type="predicted"/>
<dbReference type="Proteomes" id="UP001271274">
    <property type="component" value="Unassembled WGS sequence"/>
</dbReference>
<dbReference type="SMART" id="SM00342">
    <property type="entry name" value="HTH_ARAC"/>
    <property type="match status" value="1"/>
</dbReference>
<reference evidence="5 6" key="1">
    <citation type="journal article" date="2023" name="Microb. Genom.">
        <title>Mesoterricola silvestris gen. nov., sp. nov., Mesoterricola sediminis sp. nov., Geothrix oryzae sp. nov., Geothrix edaphica sp. nov., Geothrix rubra sp. nov., and Geothrix limicola sp. nov., six novel members of Acidobacteriota isolated from soils.</title>
        <authorList>
            <person name="Weisberg A.J."/>
            <person name="Pearce E."/>
            <person name="Kramer C.G."/>
            <person name="Chang J.H."/>
            <person name="Clarke C.R."/>
        </authorList>
    </citation>
    <scope>NUCLEOTIDE SEQUENCE [LARGE SCALE GENOMIC DNA]</scope>
    <source>
        <strain evidence="5 6">ID09-01A</strain>
    </source>
</reference>
<keyword evidence="2" id="KW-0238">DNA-binding</keyword>
<dbReference type="Pfam" id="PF12833">
    <property type="entry name" value="HTH_18"/>
    <property type="match status" value="1"/>
</dbReference>
<evidence type="ECO:0000256" key="3">
    <source>
        <dbReference type="ARBA" id="ARBA00023163"/>
    </source>
</evidence>
<keyword evidence="1" id="KW-0805">Transcription regulation</keyword>
<evidence type="ECO:0000313" key="5">
    <source>
        <dbReference type="EMBL" id="MDX3705759.1"/>
    </source>
</evidence>
<dbReference type="RefSeq" id="WP_319054992.1">
    <property type="nucleotide sequence ID" value="NZ_JARAUR010000202.1"/>
</dbReference>
<name>A0ABU4NSP3_9ACTN</name>
<dbReference type="Gene3D" id="1.10.10.60">
    <property type="entry name" value="Homeodomain-like"/>
    <property type="match status" value="1"/>
</dbReference>
<comment type="caution">
    <text evidence="5">The sequence shown here is derived from an EMBL/GenBank/DDBJ whole genome shotgun (WGS) entry which is preliminary data.</text>
</comment>
<dbReference type="InterPro" id="IPR011051">
    <property type="entry name" value="RmlC_Cupin_sf"/>
</dbReference>
<evidence type="ECO:0000313" key="6">
    <source>
        <dbReference type="Proteomes" id="UP001271274"/>
    </source>
</evidence>
<dbReference type="PROSITE" id="PS01124">
    <property type="entry name" value="HTH_ARAC_FAMILY_2"/>
    <property type="match status" value="1"/>
</dbReference>
<feature type="domain" description="HTH araC/xylS-type" evidence="4">
    <location>
        <begin position="151"/>
        <end position="251"/>
    </location>
</feature>
<dbReference type="EMBL" id="JARAYU010000021">
    <property type="protein sequence ID" value="MDX3705759.1"/>
    <property type="molecule type" value="Genomic_DNA"/>
</dbReference>
<keyword evidence="6" id="KW-1185">Reference proteome</keyword>
<evidence type="ECO:0000256" key="2">
    <source>
        <dbReference type="ARBA" id="ARBA00023125"/>
    </source>
</evidence>
<dbReference type="SUPFAM" id="SSF51182">
    <property type="entry name" value="RmlC-like cupins"/>
    <property type="match status" value="1"/>
</dbReference>
<dbReference type="InterPro" id="IPR018060">
    <property type="entry name" value="HTH_AraC"/>
</dbReference>
<protein>
    <submittedName>
        <fullName evidence="5">AraC family transcriptional regulator</fullName>
    </submittedName>
</protein>
<dbReference type="InterPro" id="IPR018062">
    <property type="entry name" value="HTH_AraC-typ_CS"/>
</dbReference>
<dbReference type="InterPro" id="IPR009057">
    <property type="entry name" value="Homeodomain-like_sf"/>
</dbReference>